<dbReference type="GO" id="GO:0006954">
    <property type="term" value="P:inflammatory response"/>
    <property type="evidence" value="ECO:0007669"/>
    <property type="project" value="UniProtKB-KW"/>
</dbReference>
<dbReference type="OrthoDB" id="120976at2759"/>
<evidence type="ECO:0000256" key="8">
    <source>
        <dbReference type="ARBA" id="ARBA00022490"/>
    </source>
</evidence>
<evidence type="ECO:0000256" key="24">
    <source>
        <dbReference type="ARBA" id="ARBA00023212"/>
    </source>
</evidence>
<sequence length="1614" mass="184075">MAYSSTSKTFHENNLVRVLENLLAYDLKTFKNCLIGDGSREDVSLPKAEVMSALPNDLAYLLIEHFPDSYLEKTREILRRINMNKQASDLIGTVEDLKKPKPEEKADYKLLVKEKYDKIRLPSAIPGELEDLEAFYTELLIVRKYWRKERQELRRSNGVGCLQKMSSLHEEDPEKMTIRKLFDPDKKGRTPQTIILHGAAGTGKTYTLRKILLDWASENIFQDLFDFVFYIDCKELLKKKEEVTLTGLLGHTCDAYPYVLQKALTCPDKILFLVDGVDELFGHMTDENSSNAKKQSWPTAVIIAKLLKRDHAKVRRSKILLTTRSLCLYRVEEELTSANLSAEVLGFLEEGIKDYFNKLVPDQEKAMEIYDYIRDNELIFTMCFIPALSWIVCTAIMSDIDNADNLKTASTTTQVFLSFVITLLKTHCPEFQKQHHSILEKLGVLALRGIRKKQFSFDQEDMHQVQQDLPEKIQSIFLNSIFEKKLIPETQYGFTHTIVQEFVAALYYFSSTSKEKEMKDLLEDALETRDPHKVRIIRFLFGLGGPKVRTLLKNLIGTPTVPSLMEDLLRWVKKASIRDNDGYFQRELLHCLYELQHEQSIKEALKDIKTLDLSRATLGRLDCSVLKFCLSCCPYLDQLDLPDTPLGQKELEILLPELHRCQNLKLSAHKLSEEFAKQVCIQLSSKLCLSDISLEGEPGGHGVLLFCEAAHKRPLCRYAHSADRGPFSVVIRFKNRFQLHNVRVTGEAVSADEEGAKKFVDSLEEIIKVESFPAEQIFNVDETGLYWKRMPGRTYIHKEAKSMPGFKAHKDRLTLLLGGNFNGFKLKPLLIYHSEYPHAFKNVNKHTLPVYYRSSLNAWMNQALFKDWFSNCFIPQVREYCLEKGIPFKILLLLDNAPGHPHHLADLYPNVKVLFLPPNTTPLIQPMDQGAIATLKASYLRTTFAQAIATIDADPELSLHDYWKQYNILKCIKNLPTAWDSVTEKCMNGVWKKCIKRYVNTFAGFNSEQELDEICEEIVKLSKDLSLESEMEDVEELLEWELGELTNEELIELEDEREVEEKIRVLKTKRMRRHHKGIVRRLTVYYLREEFLLDFCQCLNSHISDIRIHDTSLGSTFLEKLSDALKYYKLETLRLSGNGLTKDCIPSLISFLRGNSFLKEFYLGRNSLGDGGVIQLLQLLPELCSGLQELSIMSNGLTKQCMTHLHTAVAKCQALRVLDLDNNRLDDEGMEKICPLLASSDCKLKTLVLSRNNLTDACLGSLACALSQNTTLKLLNLRANHLTSQSLPTLESMWTNSLCIYTDENDIPDALKEKFCCPGPQSLKSRFQKAFSSILRANKESATSEKPGQIKKASISKLVSRNLFRSSGLASTSEWGSSLDSEGLESKPKVYKREESKGNIRSSSTASSRTEDIISGRKLTKDLLAAETKIREAEGALEHRHHVDDCSINNFPKAQENPSDISDSIASSVTSEVDNGKVVQLKHNVLSLDNMKEGDLKKMCGKIFEEISLLRQENSRQHQEILDSLKAMSRSLSNLENLWQKILVQKQELHDDEIFSPLASSKSIQSPGALYMNEVFLEGNQRSSESFLEHPTSTSTTRMQRKLQRTKNQDIPEV</sequence>
<dbReference type="GO" id="GO:0003676">
    <property type="term" value="F:nucleic acid binding"/>
    <property type="evidence" value="ECO:0007669"/>
    <property type="project" value="InterPro"/>
</dbReference>
<dbReference type="InterPro" id="IPR050637">
    <property type="entry name" value="NLRP_innate_immun_reg"/>
</dbReference>
<proteinExistence type="inferred from homology"/>
<dbReference type="InterPro" id="IPR004875">
    <property type="entry name" value="DDE_SF_endonuclease_dom"/>
</dbReference>
<keyword evidence="11" id="KW-0597">Phosphoprotein</keyword>
<dbReference type="Pfam" id="PF02758">
    <property type="entry name" value="PYRIN"/>
    <property type="match status" value="1"/>
</dbReference>
<dbReference type="GO" id="GO:0005634">
    <property type="term" value="C:nucleus"/>
    <property type="evidence" value="ECO:0007669"/>
    <property type="project" value="UniProtKB-SubCell"/>
</dbReference>
<evidence type="ECO:0000256" key="25">
    <source>
        <dbReference type="ARBA" id="ARBA00023233"/>
    </source>
</evidence>
<dbReference type="SUPFAM" id="SSF47986">
    <property type="entry name" value="DEATH domain"/>
    <property type="match status" value="1"/>
</dbReference>
<evidence type="ECO:0000313" key="32">
    <source>
        <dbReference type="Proteomes" id="UP000515159"/>
    </source>
</evidence>
<dbReference type="Proteomes" id="UP000515159">
    <property type="component" value="Chromosome 3"/>
</dbReference>
<dbReference type="SUPFAM" id="SSF52540">
    <property type="entry name" value="P-loop containing nucleoside triphosphate hydrolases"/>
    <property type="match status" value="1"/>
</dbReference>
<dbReference type="GO" id="GO:0005815">
    <property type="term" value="C:microtubule organizing center"/>
    <property type="evidence" value="ECO:0007669"/>
    <property type="project" value="UniProtKB-SubCell"/>
</dbReference>
<dbReference type="Pfam" id="PF17776">
    <property type="entry name" value="NLRC4_HD2"/>
    <property type="match status" value="1"/>
</dbReference>
<dbReference type="InterPro" id="IPR032675">
    <property type="entry name" value="LRR_dom_sf"/>
</dbReference>
<name>A0A6P8R4B2_GEOSA</name>
<feature type="compositionally biased region" description="Polar residues" evidence="29">
    <location>
        <begin position="1371"/>
        <end position="1380"/>
    </location>
</feature>
<evidence type="ECO:0000256" key="22">
    <source>
        <dbReference type="ARBA" id="ARBA00023163"/>
    </source>
</evidence>
<dbReference type="Gene3D" id="1.10.533.10">
    <property type="entry name" value="Death Domain, Fas"/>
    <property type="match status" value="1"/>
</dbReference>
<dbReference type="Gene3D" id="3.30.420.10">
    <property type="entry name" value="Ribonuclease H-like superfamily/Ribonuclease H"/>
    <property type="match status" value="1"/>
</dbReference>
<dbReference type="GO" id="GO:0045087">
    <property type="term" value="P:innate immune response"/>
    <property type="evidence" value="ECO:0007669"/>
    <property type="project" value="UniProtKB-KW"/>
</dbReference>
<dbReference type="GO" id="GO:0005739">
    <property type="term" value="C:mitochondrion"/>
    <property type="evidence" value="ECO:0007669"/>
    <property type="project" value="UniProtKB-SubCell"/>
</dbReference>
<dbReference type="InterPro" id="IPR011029">
    <property type="entry name" value="DEATH-like_dom_sf"/>
</dbReference>
<keyword evidence="13" id="KW-0547">Nucleotide-binding</keyword>
<evidence type="ECO:0000256" key="17">
    <source>
        <dbReference type="ARBA" id="ARBA00022843"/>
    </source>
</evidence>
<dbReference type="InterPro" id="IPR004020">
    <property type="entry name" value="DAPIN"/>
</dbReference>
<evidence type="ECO:0000256" key="3">
    <source>
        <dbReference type="ARBA" id="ARBA00004240"/>
    </source>
</evidence>
<evidence type="ECO:0000256" key="2">
    <source>
        <dbReference type="ARBA" id="ARBA00004173"/>
    </source>
</evidence>
<comment type="catalytic activity">
    <reaction evidence="28">
        <text>ATP + H2O = ADP + phosphate + H(+)</text>
        <dbReference type="Rhea" id="RHEA:13065"/>
        <dbReference type="ChEBI" id="CHEBI:15377"/>
        <dbReference type="ChEBI" id="CHEBI:15378"/>
        <dbReference type="ChEBI" id="CHEBI:30616"/>
        <dbReference type="ChEBI" id="CHEBI:43474"/>
        <dbReference type="ChEBI" id="CHEBI:456216"/>
    </reaction>
    <physiologicalReaction direction="left-to-right" evidence="28">
        <dbReference type="Rhea" id="RHEA:13066"/>
    </physiologicalReaction>
</comment>
<evidence type="ECO:0000256" key="7">
    <source>
        <dbReference type="ARBA" id="ARBA00008665"/>
    </source>
</evidence>
<keyword evidence="12" id="KW-0677">Repeat</keyword>
<dbReference type="InterPro" id="IPR041267">
    <property type="entry name" value="NLRP_HD2"/>
</dbReference>
<evidence type="ECO:0000256" key="15">
    <source>
        <dbReference type="ARBA" id="ARBA00022824"/>
    </source>
</evidence>
<dbReference type="InParanoid" id="A0A6P8R4B2"/>
<accession>A0A6P8R4B2</accession>
<dbReference type="PROSITE" id="PS50824">
    <property type="entry name" value="DAPIN"/>
    <property type="match status" value="1"/>
</dbReference>
<dbReference type="KEGG" id="gsh:117357233"/>
<feature type="compositionally biased region" description="Basic and acidic residues" evidence="29">
    <location>
        <begin position="1384"/>
        <end position="1398"/>
    </location>
</feature>
<evidence type="ECO:0000256" key="26">
    <source>
        <dbReference type="ARBA" id="ARBA00040040"/>
    </source>
</evidence>
<feature type="domain" description="NACHT" evidence="31">
    <location>
        <begin position="192"/>
        <end position="325"/>
    </location>
</feature>
<evidence type="ECO:0000256" key="16">
    <source>
        <dbReference type="ARBA" id="ARBA00022840"/>
    </source>
</evidence>
<feature type="compositionally biased region" description="Polar residues" evidence="29">
    <location>
        <begin position="1399"/>
        <end position="1408"/>
    </location>
</feature>
<keyword evidence="8" id="KW-0963">Cytoplasm</keyword>
<evidence type="ECO:0000256" key="21">
    <source>
        <dbReference type="ARBA" id="ARBA00023159"/>
    </source>
</evidence>
<evidence type="ECO:0000256" key="11">
    <source>
        <dbReference type="ARBA" id="ARBA00022553"/>
    </source>
</evidence>
<dbReference type="InterPro" id="IPR027417">
    <property type="entry name" value="P-loop_NTPase"/>
</dbReference>
<keyword evidence="23" id="KW-0395">Inflammatory response</keyword>
<evidence type="ECO:0000256" key="1">
    <source>
        <dbReference type="ARBA" id="ARBA00004110"/>
    </source>
</evidence>
<evidence type="ECO:0000259" key="30">
    <source>
        <dbReference type="PROSITE" id="PS50824"/>
    </source>
</evidence>
<protein>
    <recommendedName>
        <fullName evidence="26">NACHT, LRR and PYD domains-containing protein 3</fullName>
    </recommendedName>
</protein>
<evidence type="ECO:0000256" key="12">
    <source>
        <dbReference type="ARBA" id="ARBA00022737"/>
    </source>
</evidence>
<dbReference type="SMART" id="SM00368">
    <property type="entry name" value="LRR_RI"/>
    <property type="match status" value="5"/>
</dbReference>
<evidence type="ECO:0000313" key="33">
    <source>
        <dbReference type="RefSeq" id="XP_033793496.1"/>
    </source>
</evidence>
<evidence type="ECO:0000256" key="18">
    <source>
        <dbReference type="ARBA" id="ARBA00023015"/>
    </source>
</evidence>
<feature type="compositionally biased region" description="Polar residues" evidence="29">
    <location>
        <begin position="1582"/>
        <end position="1598"/>
    </location>
</feature>
<dbReference type="Pfam" id="PF03184">
    <property type="entry name" value="DDE_1"/>
    <property type="match status" value="1"/>
</dbReference>
<keyword evidence="10" id="KW-0964">Secreted</keyword>
<evidence type="ECO:0000256" key="23">
    <source>
        <dbReference type="ARBA" id="ARBA00023198"/>
    </source>
</evidence>
<dbReference type="SUPFAM" id="SSF52047">
    <property type="entry name" value="RNI-like"/>
    <property type="match status" value="1"/>
</dbReference>
<dbReference type="Pfam" id="PF13516">
    <property type="entry name" value="LRR_6"/>
    <property type="match status" value="1"/>
</dbReference>
<evidence type="ECO:0000259" key="31">
    <source>
        <dbReference type="PROSITE" id="PS50837"/>
    </source>
</evidence>
<dbReference type="InterPro" id="IPR036397">
    <property type="entry name" value="RNaseH_sf"/>
</dbReference>
<keyword evidence="16" id="KW-0067">ATP-binding</keyword>
<keyword evidence="15" id="KW-0256">Endoplasmic reticulum</keyword>
<keyword evidence="24" id="KW-0206">Cytoskeleton</keyword>
<evidence type="ECO:0000256" key="29">
    <source>
        <dbReference type="SAM" id="MobiDB-lite"/>
    </source>
</evidence>
<keyword evidence="25" id="KW-1271">Inflammasome</keyword>
<dbReference type="GO" id="GO:0061702">
    <property type="term" value="C:canonical inflammasome complex"/>
    <property type="evidence" value="ECO:0007669"/>
    <property type="project" value="UniProtKB-SubCell"/>
</dbReference>
<keyword evidence="18" id="KW-0805">Transcription regulation</keyword>
<dbReference type="PANTHER" id="PTHR45690">
    <property type="entry name" value="NACHT, LRR AND PYD DOMAINS-CONTAINING PROTEIN 12"/>
    <property type="match status" value="1"/>
</dbReference>
<evidence type="ECO:0000256" key="28">
    <source>
        <dbReference type="ARBA" id="ARBA00048778"/>
    </source>
</evidence>
<dbReference type="GO" id="GO:0005524">
    <property type="term" value="F:ATP binding"/>
    <property type="evidence" value="ECO:0007669"/>
    <property type="project" value="UniProtKB-KW"/>
</dbReference>
<dbReference type="Gene3D" id="3.80.10.10">
    <property type="entry name" value="Ribonuclease Inhibitor"/>
    <property type="match status" value="2"/>
</dbReference>
<keyword evidence="32" id="KW-1185">Reference proteome</keyword>
<dbReference type="PANTHER" id="PTHR45690:SF19">
    <property type="entry name" value="NACHT, LRR AND PYD DOMAINS-CONTAINING PROTEIN 3"/>
    <property type="match status" value="1"/>
</dbReference>
<keyword evidence="22" id="KW-0804">Transcription</keyword>
<dbReference type="InterPro" id="IPR007111">
    <property type="entry name" value="NACHT_NTPase"/>
</dbReference>
<keyword evidence="20" id="KW-0496">Mitochondrion</keyword>
<dbReference type="Pfam" id="PF05729">
    <property type="entry name" value="NACHT"/>
    <property type="match status" value="1"/>
</dbReference>
<evidence type="ECO:0000256" key="13">
    <source>
        <dbReference type="ARBA" id="ARBA00022741"/>
    </source>
</evidence>
<evidence type="ECO:0000256" key="5">
    <source>
        <dbReference type="ARBA" id="ARBA00004394"/>
    </source>
</evidence>
<evidence type="ECO:0000256" key="19">
    <source>
        <dbReference type="ARBA" id="ARBA00023034"/>
    </source>
</evidence>
<gene>
    <name evidence="33" type="primary">LOC117357233</name>
</gene>
<dbReference type="InterPro" id="IPR041075">
    <property type="entry name" value="NOD1/2_WH"/>
</dbReference>
<feature type="domain" description="Pyrin" evidence="30">
    <location>
        <begin position="1"/>
        <end position="66"/>
    </location>
</feature>
<dbReference type="Pfam" id="PF17779">
    <property type="entry name" value="WHD_NOD2"/>
    <property type="match status" value="1"/>
</dbReference>
<evidence type="ECO:0000256" key="6">
    <source>
        <dbReference type="ARBA" id="ARBA00004613"/>
    </source>
</evidence>
<dbReference type="PROSITE" id="PS50837">
    <property type="entry name" value="NACHT"/>
    <property type="match status" value="1"/>
</dbReference>
<keyword evidence="19" id="KW-0333">Golgi apparatus</keyword>
<evidence type="ECO:0000256" key="9">
    <source>
        <dbReference type="ARBA" id="ARBA00022499"/>
    </source>
</evidence>
<evidence type="ECO:0000256" key="27">
    <source>
        <dbReference type="ARBA" id="ARBA00045987"/>
    </source>
</evidence>
<dbReference type="GeneID" id="117357233"/>
<feature type="region of interest" description="Disordered" evidence="29">
    <location>
        <begin position="1371"/>
        <end position="1412"/>
    </location>
</feature>
<keyword evidence="9" id="KW-1017">Isopeptide bond</keyword>
<dbReference type="InterPro" id="IPR001611">
    <property type="entry name" value="Leu-rich_rpt"/>
</dbReference>
<keyword evidence="21" id="KW-0010">Activator</keyword>
<reference evidence="33" key="1">
    <citation type="submission" date="2025-08" db="UniProtKB">
        <authorList>
            <consortium name="RefSeq"/>
        </authorList>
    </citation>
    <scope>IDENTIFICATION</scope>
</reference>
<comment type="subcellular location">
    <subcellularLocation>
        <location evidence="4">Cytoplasm</location>
        <location evidence="4">Cytoskeleton</location>
        <location evidence="4">Microtubule organizing center</location>
    </subcellularLocation>
    <subcellularLocation>
        <location evidence="3">Endoplasmic reticulum</location>
    </subcellularLocation>
    <subcellularLocation>
        <location evidence="5">Golgi apparatus membrane</location>
    </subcellularLocation>
    <subcellularLocation>
        <location evidence="1">Inflammasome</location>
    </subcellularLocation>
    <subcellularLocation>
        <location evidence="2">Mitochondrion</location>
    </subcellularLocation>
    <subcellularLocation>
        <location evidence="6">Secreted</location>
    </subcellularLocation>
</comment>
<evidence type="ECO:0000256" key="4">
    <source>
        <dbReference type="ARBA" id="ARBA00004267"/>
    </source>
</evidence>
<comment type="function">
    <text evidence="27">Independently of inflammasome activation, regulates the differentiation of T helper 2 (Th2) cells and has a role in Th2 cell-dependent asthma and tumor growth. During Th2 differentiation, required for optimal IRF4 binding to IL4 promoter and for IRF4-dependent IL4 transcription. Binds to the consensus DNA sequence 5'-GRRGGNRGAG-3'. May also participate in the transcription of IL5, IL13, GATA3, CCR3, CCR4 and MAF.</text>
</comment>
<organism evidence="32 33">
    <name type="scientific">Geotrypetes seraphini</name>
    <name type="common">Gaboon caecilian</name>
    <name type="synonym">Caecilia seraphini</name>
    <dbReference type="NCBI Taxonomy" id="260995"/>
    <lineage>
        <taxon>Eukaryota</taxon>
        <taxon>Metazoa</taxon>
        <taxon>Chordata</taxon>
        <taxon>Craniata</taxon>
        <taxon>Vertebrata</taxon>
        <taxon>Euteleostomi</taxon>
        <taxon>Amphibia</taxon>
        <taxon>Gymnophiona</taxon>
        <taxon>Geotrypetes</taxon>
    </lineage>
</organism>
<evidence type="ECO:0000256" key="10">
    <source>
        <dbReference type="ARBA" id="ARBA00022525"/>
    </source>
</evidence>
<dbReference type="RefSeq" id="XP_033793496.1">
    <property type="nucleotide sequence ID" value="XM_033937605.1"/>
</dbReference>
<dbReference type="Gene3D" id="3.40.50.300">
    <property type="entry name" value="P-loop containing nucleotide triphosphate hydrolases"/>
    <property type="match status" value="1"/>
</dbReference>
<dbReference type="GO" id="GO:0000139">
    <property type="term" value="C:Golgi membrane"/>
    <property type="evidence" value="ECO:0007669"/>
    <property type="project" value="UniProtKB-SubCell"/>
</dbReference>
<dbReference type="SMART" id="SM01289">
    <property type="entry name" value="PYRIN"/>
    <property type="match status" value="1"/>
</dbReference>
<keyword evidence="17" id="KW-0832">Ubl conjugation</keyword>
<keyword evidence="14" id="KW-0378">Hydrolase</keyword>
<evidence type="ECO:0000256" key="14">
    <source>
        <dbReference type="ARBA" id="ARBA00022801"/>
    </source>
</evidence>
<feature type="region of interest" description="Disordered" evidence="29">
    <location>
        <begin position="1582"/>
        <end position="1614"/>
    </location>
</feature>
<evidence type="ECO:0000256" key="20">
    <source>
        <dbReference type="ARBA" id="ARBA00023128"/>
    </source>
</evidence>
<comment type="similarity">
    <text evidence="7">Belongs to the NLRP family.</text>
</comment>